<name>A0A699WWK1_TANCI</name>
<dbReference type="AlphaFoldDB" id="A0A699WWK1"/>
<comment type="caution">
    <text evidence="2">The sequence shown here is derived from an EMBL/GenBank/DDBJ whole genome shotgun (WGS) entry which is preliminary data.</text>
</comment>
<proteinExistence type="predicted"/>
<gene>
    <name evidence="2" type="ORF">Tci_923478</name>
</gene>
<feature type="non-terminal residue" evidence="2">
    <location>
        <position position="1"/>
    </location>
</feature>
<evidence type="ECO:0000256" key="1">
    <source>
        <dbReference type="SAM" id="MobiDB-lite"/>
    </source>
</evidence>
<evidence type="ECO:0000313" key="2">
    <source>
        <dbReference type="EMBL" id="GFD51509.1"/>
    </source>
</evidence>
<protein>
    <submittedName>
        <fullName evidence="2">Uncharacterized protein</fullName>
    </submittedName>
</protein>
<feature type="compositionally biased region" description="Low complexity" evidence="1">
    <location>
        <begin position="22"/>
        <end position="36"/>
    </location>
</feature>
<dbReference type="EMBL" id="BKCJ011771187">
    <property type="protein sequence ID" value="GFD51509.1"/>
    <property type="molecule type" value="Genomic_DNA"/>
</dbReference>
<accession>A0A699WWK1</accession>
<feature type="region of interest" description="Disordered" evidence="1">
    <location>
        <begin position="1"/>
        <end position="73"/>
    </location>
</feature>
<organism evidence="2">
    <name type="scientific">Tanacetum cinerariifolium</name>
    <name type="common">Dalmatian daisy</name>
    <name type="synonym">Chrysanthemum cinerariifolium</name>
    <dbReference type="NCBI Taxonomy" id="118510"/>
    <lineage>
        <taxon>Eukaryota</taxon>
        <taxon>Viridiplantae</taxon>
        <taxon>Streptophyta</taxon>
        <taxon>Embryophyta</taxon>
        <taxon>Tracheophyta</taxon>
        <taxon>Spermatophyta</taxon>
        <taxon>Magnoliopsida</taxon>
        <taxon>eudicotyledons</taxon>
        <taxon>Gunneridae</taxon>
        <taxon>Pentapetalae</taxon>
        <taxon>asterids</taxon>
        <taxon>campanulids</taxon>
        <taxon>Asterales</taxon>
        <taxon>Asteraceae</taxon>
        <taxon>Asteroideae</taxon>
        <taxon>Anthemideae</taxon>
        <taxon>Anthemidinae</taxon>
        <taxon>Tanacetum</taxon>
    </lineage>
</organism>
<sequence>LPGTGVAADNGLRRALAGFRTPGPHAGHRPAGAGRALPDHDQPPGDQPDQLAGDLQPVALRSAQDGLRAGDSG</sequence>
<reference evidence="2" key="1">
    <citation type="journal article" date="2019" name="Sci. Rep.">
        <title>Draft genome of Tanacetum cinerariifolium, the natural source of mosquito coil.</title>
        <authorList>
            <person name="Yamashiro T."/>
            <person name="Shiraishi A."/>
            <person name="Satake H."/>
            <person name="Nakayama K."/>
        </authorList>
    </citation>
    <scope>NUCLEOTIDE SEQUENCE</scope>
</reference>